<feature type="domain" description="HTH lysR-type" evidence="5">
    <location>
        <begin position="2"/>
        <end position="59"/>
    </location>
</feature>
<dbReference type="InterPro" id="IPR036390">
    <property type="entry name" value="WH_DNA-bd_sf"/>
</dbReference>
<accession>A0ABP3ZBI3</accession>
<comment type="caution">
    <text evidence="6">The sequence shown here is derived from an EMBL/GenBank/DDBJ whole genome shotgun (WGS) entry which is preliminary data.</text>
</comment>
<keyword evidence="3" id="KW-0238">DNA-binding</keyword>
<evidence type="ECO:0000256" key="3">
    <source>
        <dbReference type="ARBA" id="ARBA00023125"/>
    </source>
</evidence>
<dbReference type="Gene3D" id="3.40.190.10">
    <property type="entry name" value="Periplasmic binding protein-like II"/>
    <property type="match status" value="2"/>
</dbReference>
<evidence type="ECO:0000313" key="6">
    <source>
        <dbReference type="EMBL" id="GAA0917084.1"/>
    </source>
</evidence>
<dbReference type="SUPFAM" id="SSF53850">
    <property type="entry name" value="Periplasmic binding protein-like II"/>
    <property type="match status" value="1"/>
</dbReference>
<evidence type="ECO:0000313" key="7">
    <source>
        <dbReference type="Proteomes" id="UP001501578"/>
    </source>
</evidence>
<dbReference type="PANTHER" id="PTHR30346">
    <property type="entry name" value="TRANSCRIPTIONAL DUAL REGULATOR HCAR-RELATED"/>
    <property type="match status" value="1"/>
</dbReference>
<dbReference type="Pfam" id="PF03466">
    <property type="entry name" value="LysR_substrate"/>
    <property type="match status" value="1"/>
</dbReference>
<evidence type="ECO:0000259" key="5">
    <source>
        <dbReference type="PROSITE" id="PS50931"/>
    </source>
</evidence>
<keyword evidence="4" id="KW-0804">Transcription</keyword>
<sequence>MVELRDIEIFLTLAEELHFGRAAARLHVSPARVSQAIKKQERMVGAPLFERTSRKVMLTVLGERLRADLRPIYQGLLDSLERTRLAALGKTQMLRVGTIASNAYDLRPYWQTFRARHPEVDLRIRHSPFNDAFDPLRNGEIDALITWLPVEESDLTVGPVVHIEPLMMVVSPDSELASRETVSLETLADRAVLHGTGNPEYYEDAFIPFFTPRGQRVTRHAKRIGDLEDIFNLVGTGEAVHLLGEHAVRYHVRPDIVYLPVRDGAMLRWALVWRTDRENDLIRALAQAVRDTGTLRL</sequence>
<evidence type="ECO:0000256" key="2">
    <source>
        <dbReference type="ARBA" id="ARBA00023015"/>
    </source>
</evidence>
<evidence type="ECO:0000256" key="4">
    <source>
        <dbReference type="ARBA" id="ARBA00023163"/>
    </source>
</evidence>
<gene>
    <name evidence="6" type="ORF">GCM10009560_12780</name>
</gene>
<name>A0ABP3ZBI3_9ACTN</name>
<dbReference type="EMBL" id="BAAAHQ010000004">
    <property type="protein sequence ID" value="GAA0917084.1"/>
    <property type="molecule type" value="Genomic_DNA"/>
</dbReference>
<dbReference type="PROSITE" id="PS50931">
    <property type="entry name" value="HTH_LYSR"/>
    <property type="match status" value="1"/>
</dbReference>
<dbReference type="InterPro" id="IPR005119">
    <property type="entry name" value="LysR_subst-bd"/>
</dbReference>
<comment type="similarity">
    <text evidence="1">Belongs to the LysR transcriptional regulatory family.</text>
</comment>
<dbReference type="Pfam" id="PF00126">
    <property type="entry name" value="HTH_1"/>
    <property type="match status" value="1"/>
</dbReference>
<dbReference type="Proteomes" id="UP001501578">
    <property type="component" value="Unassembled WGS sequence"/>
</dbReference>
<reference evidence="7" key="1">
    <citation type="journal article" date="2019" name="Int. J. Syst. Evol. Microbiol.">
        <title>The Global Catalogue of Microorganisms (GCM) 10K type strain sequencing project: providing services to taxonomists for standard genome sequencing and annotation.</title>
        <authorList>
            <consortium name="The Broad Institute Genomics Platform"/>
            <consortium name="The Broad Institute Genome Sequencing Center for Infectious Disease"/>
            <person name="Wu L."/>
            <person name="Ma J."/>
        </authorList>
    </citation>
    <scope>NUCLEOTIDE SEQUENCE [LARGE SCALE GENOMIC DNA]</scope>
    <source>
        <strain evidence="7">JCM 11136</strain>
    </source>
</reference>
<dbReference type="SUPFAM" id="SSF46785">
    <property type="entry name" value="Winged helix' DNA-binding domain"/>
    <property type="match status" value="1"/>
</dbReference>
<dbReference type="InterPro" id="IPR036388">
    <property type="entry name" value="WH-like_DNA-bd_sf"/>
</dbReference>
<dbReference type="PANTHER" id="PTHR30346:SF0">
    <property type="entry name" value="HCA OPERON TRANSCRIPTIONAL ACTIVATOR HCAR"/>
    <property type="match status" value="1"/>
</dbReference>
<evidence type="ECO:0000256" key="1">
    <source>
        <dbReference type="ARBA" id="ARBA00009437"/>
    </source>
</evidence>
<keyword evidence="7" id="KW-1185">Reference proteome</keyword>
<proteinExistence type="inferred from homology"/>
<keyword evidence="2" id="KW-0805">Transcription regulation</keyword>
<dbReference type="CDD" id="cd08414">
    <property type="entry name" value="PBP2_LTTR_aromatics_like"/>
    <property type="match status" value="1"/>
</dbReference>
<protein>
    <submittedName>
        <fullName evidence="6">LysR family transcriptional regulator</fullName>
    </submittedName>
</protein>
<dbReference type="InterPro" id="IPR000847">
    <property type="entry name" value="LysR_HTH_N"/>
</dbReference>
<organism evidence="6 7">
    <name type="scientific">Nonomuraea longicatena</name>
    <dbReference type="NCBI Taxonomy" id="83682"/>
    <lineage>
        <taxon>Bacteria</taxon>
        <taxon>Bacillati</taxon>
        <taxon>Actinomycetota</taxon>
        <taxon>Actinomycetes</taxon>
        <taxon>Streptosporangiales</taxon>
        <taxon>Streptosporangiaceae</taxon>
        <taxon>Nonomuraea</taxon>
    </lineage>
</organism>
<dbReference type="Gene3D" id="1.10.10.10">
    <property type="entry name" value="Winged helix-like DNA-binding domain superfamily/Winged helix DNA-binding domain"/>
    <property type="match status" value="1"/>
</dbReference>